<accession>A0A1C7M1V9</accession>
<gene>
    <name evidence="2" type="ORF">A0H81_09146</name>
</gene>
<feature type="compositionally biased region" description="Low complexity" evidence="1">
    <location>
        <begin position="317"/>
        <end position="334"/>
    </location>
</feature>
<keyword evidence="3" id="KW-1185">Reference proteome</keyword>
<protein>
    <submittedName>
        <fullName evidence="2">Uncharacterized protein</fullName>
    </submittedName>
</protein>
<proteinExistence type="predicted"/>
<feature type="region of interest" description="Disordered" evidence="1">
    <location>
        <begin position="311"/>
        <end position="334"/>
    </location>
</feature>
<dbReference type="AlphaFoldDB" id="A0A1C7M1V9"/>
<evidence type="ECO:0000256" key="1">
    <source>
        <dbReference type="SAM" id="MobiDB-lite"/>
    </source>
</evidence>
<evidence type="ECO:0000313" key="2">
    <source>
        <dbReference type="EMBL" id="OBZ70875.1"/>
    </source>
</evidence>
<sequence length="355" mass="39480">MAASYSLPHHKSEPSFIDFTQDILFWAVQDIISYIRRRCEAAEVDLLLNPTCREVYIIQVYRRIIVPALERKTPFVTNGGQTIEHVNVVENIGPSICITDFYSAFAYVITMTELAAQARHEESFYVQLVFRFAWLCYVMHHDYFKPNAGLGNQKGSPAKVHILWGPIGPSSRRPTLDSVDNHSFSLSTSLPRAKPVFRMQAQMLRKRILMRELLDGVDFPPLKNAQDYGYCAETLPFISRLSPNGTELKGLSVDVSKIGKLALYGPLEVSSSELCTPACLSCRKICNAVGHPVYDLANGQRYGQCSASPTNMQGNVTSDENSSATGSSDSDDTTFLSSHIHRFCEPPSLDPPSSS</sequence>
<evidence type="ECO:0000313" key="3">
    <source>
        <dbReference type="Proteomes" id="UP000092993"/>
    </source>
</evidence>
<dbReference type="Proteomes" id="UP000092993">
    <property type="component" value="Unassembled WGS sequence"/>
</dbReference>
<comment type="caution">
    <text evidence="2">The sequence shown here is derived from an EMBL/GenBank/DDBJ whole genome shotgun (WGS) entry which is preliminary data.</text>
</comment>
<organism evidence="2 3">
    <name type="scientific">Grifola frondosa</name>
    <name type="common">Maitake</name>
    <name type="synonym">Polyporus frondosus</name>
    <dbReference type="NCBI Taxonomy" id="5627"/>
    <lineage>
        <taxon>Eukaryota</taxon>
        <taxon>Fungi</taxon>
        <taxon>Dikarya</taxon>
        <taxon>Basidiomycota</taxon>
        <taxon>Agaricomycotina</taxon>
        <taxon>Agaricomycetes</taxon>
        <taxon>Polyporales</taxon>
        <taxon>Grifolaceae</taxon>
        <taxon>Grifola</taxon>
    </lineage>
</organism>
<reference evidence="2 3" key="1">
    <citation type="submission" date="2016-03" db="EMBL/GenBank/DDBJ databases">
        <title>Whole genome sequencing of Grifola frondosa 9006-11.</title>
        <authorList>
            <person name="Min B."/>
            <person name="Park H."/>
            <person name="Kim J.-G."/>
            <person name="Cho H."/>
            <person name="Oh Y.-L."/>
            <person name="Kong W.-S."/>
            <person name="Choi I.-G."/>
        </authorList>
    </citation>
    <scope>NUCLEOTIDE SEQUENCE [LARGE SCALE GENOMIC DNA]</scope>
    <source>
        <strain evidence="2 3">9006-11</strain>
    </source>
</reference>
<dbReference type="EMBL" id="LUGG01000013">
    <property type="protein sequence ID" value="OBZ70875.1"/>
    <property type="molecule type" value="Genomic_DNA"/>
</dbReference>
<name>A0A1C7M1V9_GRIFR</name>
<dbReference type="OrthoDB" id="10680500at2759"/>